<gene>
    <name evidence="1" type="ORF">PROH_17875</name>
</gene>
<comment type="caution">
    <text evidence="1">The sequence shown here is derived from an EMBL/GenBank/DDBJ whole genome shotgun (WGS) entry which is preliminary data.</text>
</comment>
<evidence type="ECO:0000313" key="1">
    <source>
        <dbReference type="EMBL" id="KKI98711.1"/>
    </source>
</evidence>
<dbReference type="Pfam" id="PF09493">
    <property type="entry name" value="DUF2389"/>
    <property type="match status" value="1"/>
</dbReference>
<evidence type="ECO:0000313" key="2">
    <source>
        <dbReference type="Proteomes" id="UP000034681"/>
    </source>
</evidence>
<proteinExistence type="predicted"/>
<protein>
    <recommendedName>
        <fullName evidence="3">Tryptophan-rich protein</fullName>
    </recommendedName>
</protein>
<reference evidence="1" key="1">
    <citation type="submission" date="2012-04" db="EMBL/GenBank/DDBJ databases">
        <authorList>
            <person name="Borisov I.G."/>
            <person name="Ivanikova N.V."/>
            <person name="Pinevich A.V."/>
        </authorList>
    </citation>
    <scope>NUCLEOTIDE SEQUENCE</scope>
    <source>
        <strain evidence="1">CALU 1027</strain>
    </source>
</reference>
<dbReference type="eggNOG" id="ENOG5032RS2">
    <property type="taxonomic scope" value="Bacteria"/>
</dbReference>
<dbReference type="STRING" id="317619.GCA_000332315_01709"/>
<evidence type="ECO:0008006" key="3">
    <source>
        <dbReference type="Google" id="ProtNLM"/>
    </source>
</evidence>
<keyword evidence="2" id="KW-1185">Reference proteome</keyword>
<name>A0A0M2PWG3_PROHO</name>
<accession>A0A0M2PWG3</accession>
<dbReference type="NCBIfam" id="TIGR02450">
    <property type="entry name" value="TIGR02450 family Trp-rich protein"/>
    <property type="match status" value="1"/>
</dbReference>
<sequence>MAKKQRFPHLLQSKWTSRQTVFGWRHFQVVGRRNEGAWVFAELVAACDGSVRLWVNAKALHDRSLWHAGWQSLQEQAATPPPPGA</sequence>
<dbReference type="AlphaFoldDB" id="A0A0M2PWG3"/>
<dbReference type="OrthoDB" id="514092at2"/>
<organism evidence="1 2">
    <name type="scientific">Prochlorothrix hollandica PCC 9006 = CALU 1027</name>
    <dbReference type="NCBI Taxonomy" id="317619"/>
    <lineage>
        <taxon>Bacteria</taxon>
        <taxon>Bacillati</taxon>
        <taxon>Cyanobacteriota</taxon>
        <taxon>Cyanophyceae</taxon>
        <taxon>Prochlorotrichales</taxon>
        <taxon>Prochlorotrichaceae</taxon>
        <taxon>Prochlorothrix</taxon>
    </lineage>
</organism>
<dbReference type="InterPro" id="IPR012663">
    <property type="entry name" value="CHP02450_Tryp"/>
</dbReference>
<dbReference type="RefSeq" id="WP_016925631.1">
    <property type="nucleotide sequence ID" value="NZ_KB235936.1"/>
</dbReference>
<dbReference type="Proteomes" id="UP000034681">
    <property type="component" value="Unassembled WGS sequence"/>
</dbReference>
<dbReference type="EMBL" id="AJTX02000007">
    <property type="protein sequence ID" value="KKI98711.1"/>
    <property type="molecule type" value="Genomic_DNA"/>
</dbReference>